<reference evidence="1" key="1">
    <citation type="journal article" date="2005" name="Environ. Microbiol.">
        <title>Genetic and functional properties of uncultivated thermophilic crenarchaeotes from a subsurface gold mine as revealed by analysis of genome fragments.</title>
        <authorList>
            <person name="Nunoura T."/>
            <person name="Hirayama H."/>
            <person name="Takami H."/>
            <person name="Oida H."/>
            <person name="Nishi S."/>
            <person name="Shimamura S."/>
            <person name="Suzuki Y."/>
            <person name="Inagaki F."/>
            <person name="Takai K."/>
            <person name="Nealson K.H."/>
            <person name="Horikoshi K."/>
        </authorList>
    </citation>
    <scope>NUCLEOTIDE SEQUENCE</scope>
</reference>
<dbReference type="AlphaFoldDB" id="H5SQG9"/>
<gene>
    <name evidence="1" type="ORF">HGMM_OP1C100</name>
</gene>
<dbReference type="EMBL" id="AP011800">
    <property type="protein sequence ID" value="BAL58405.1"/>
    <property type="molecule type" value="Genomic_DNA"/>
</dbReference>
<protein>
    <submittedName>
        <fullName evidence="1">Uncharacterized protein</fullName>
    </submittedName>
</protein>
<sequence length="256" mass="29745">MELWKRWTEDNKYGLYLPMDDFELAQRNFLEHPGPEHYPALREAYEKRYGGNALAKLVGFLEEHVAEIPTPWRHLALARLYDLSHRLAEAEYELERALELPEGKAWEVYELYIQILLKRKRWKAALDAAICCEETLKVELRDSQRATLYYYRACAAALAGDVEGGWGNLEAAEAYGFEKVRLRLLRLELLAGGHEKLAVQLQTLEELHNSQLSSVYSRRLQELEKRIRRVLLEALITQLSQLAEVYRAKQGITSSR</sequence>
<evidence type="ECO:0000313" key="1">
    <source>
        <dbReference type="EMBL" id="BAL58405.1"/>
    </source>
</evidence>
<dbReference type="InterPro" id="IPR011990">
    <property type="entry name" value="TPR-like_helical_dom_sf"/>
</dbReference>
<reference evidence="1" key="2">
    <citation type="journal article" date="2012" name="PLoS ONE">
        <title>A Deeply Branching Thermophilic Bacterium with an Ancient Acetyl-CoA Pathway Dominates a Subsurface Ecosystem.</title>
        <authorList>
            <person name="Takami H."/>
            <person name="Noguchi H."/>
            <person name="Takaki Y."/>
            <person name="Uchiyama I."/>
            <person name="Toyoda A."/>
            <person name="Nishi S."/>
            <person name="Chee G.-J."/>
            <person name="Arai W."/>
            <person name="Nunoura T."/>
            <person name="Itoh T."/>
            <person name="Hattori M."/>
            <person name="Takai K."/>
        </authorList>
    </citation>
    <scope>NUCLEOTIDE SEQUENCE</scope>
</reference>
<organism evidence="1">
    <name type="scientific">Acetithermum autotrophicum</name>
    <dbReference type="NCBI Taxonomy" id="1446466"/>
    <lineage>
        <taxon>Bacteria</taxon>
        <taxon>Candidatus Bipolaricaulota</taxon>
        <taxon>Candidatus Acetithermum</taxon>
    </lineage>
</organism>
<dbReference type="Gene3D" id="1.25.40.10">
    <property type="entry name" value="Tetratricopeptide repeat domain"/>
    <property type="match status" value="1"/>
</dbReference>
<proteinExistence type="predicted"/>
<accession>H5SQG9</accession>
<name>H5SQG9_ACEAU</name>